<reference evidence="3" key="1">
    <citation type="submission" date="2022-11" db="UniProtKB">
        <authorList>
            <consortium name="WormBaseParasite"/>
        </authorList>
    </citation>
    <scope>IDENTIFICATION</scope>
</reference>
<evidence type="ECO:0000256" key="1">
    <source>
        <dbReference type="SAM" id="MobiDB-lite"/>
    </source>
</evidence>
<proteinExistence type="predicted"/>
<protein>
    <submittedName>
        <fullName evidence="3">Uncharacterized protein</fullName>
    </submittedName>
</protein>
<accession>A0A915HLW7</accession>
<dbReference type="WBParaSite" id="nRc.2.0.1.t02669-RA">
    <property type="protein sequence ID" value="nRc.2.0.1.t02669-RA"/>
    <property type="gene ID" value="nRc.2.0.1.g02669"/>
</dbReference>
<feature type="region of interest" description="Disordered" evidence="1">
    <location>
        <begin position="103"/>
        <end position="125"/>
    </location>
</feature>
<dbReference type="Proteomes" id="UP000887565">
    <property type="component" value="Unplaced"/>
</dbReference>
<evidence type="ECO:0000313" key="3">
    <source>
        <dbReference type="WBParaSite" id="nRc.2.0.1.t02669-RA"/>
    </source>
</evidence>
<keyword evidence="2" id="KW-1185">Reference proteome</keyword>
<organism evidence="2 3">
    <name type="scientific">Romanomermis culicivorax</name>
    <name type="common">Nematode worm</name>
    <dbReference type="NCBI Taxonomy" id="13658"/>
    <lineage>
        <taxon>Eukaryota</taxon>
        <taxon>Metazoa</taxon>
        <taxon>Ecdysozoa</taxon>
        <taxon>Nematoda</taxon>
        <taxon>Enoplea</taxon>
        <taxon>Dorylaimia</taxon>
        <taxon>Mermithida</taxon>
        <taxon>Mermithoidea</taxon>
        <taxon>Mermithidae</taxon>
        <taxon>Romanomermis</taxon>
    </lineage>
</organism>
<sequence length="125" mass="13958">MVSVAPPSSILAFVSVLSGEGLFETSPLTRFCRPILRIGRLVNIRGDLERRVVDFAAYVYFVLLFHVANGLLRAGSDLILSMLGSSSMSRRTALARPYRATLRRPMQVPKENSDKKTNYQTANRL</sequence>
<name>A0A915HLW7_ROMCU</name>
<dbReference type="AlphaFoldDB" id="A0A915HLW7"/>
<evidence type="ECO:0000313" key="2">
    <source>
        <dbReference type="Proteomes" id="UP000887565"/>
    </source>
</evidence>